<evidence type="ECO:0000313" key="5">
    <source>
        <dbReference type="Proteomes" id="UP000005632"/>
    </source>
</evidence>
<dbReference type="SUPFAM" id="SSF52540">
    <property type="entry name" value="P-loop containing nucleoside triphosphate hydrolases"/>
    <property type="match status" value="1"/>
</dbReference>
<dbReference type="InterPro" id="IPR001208">
    <property type="entry name" value="MCM_dom"/>
</dbReference>
<dbReference type="GO" id="GO:0003677">
    <property type="term" value="F:DNA binding"/>
    <property type="evidence" value="ECO:0007669"/>
    <property type="project" value="InterPro"/>
</dbReference>
<name>G8QXF7_SPHPG</name>
<dbReference type="EMBL" id="CP003155">
    <property type="protein sequence ID" value="AEV28458.1"/>
    <property type="molecule type" value="Genomic_DNA"/>
</dbReference>
<evidence type="ECO:0000259" key="3">
    <source>
        <dbReference type="Pfam" id="PF01078"/>
    </source>
</evidence>
<dbReference type="GO" id="GO:0005524">
    <property type="term" value="F:ATP binding"/>
    <property type="evidence" value="ECO:0007669"/>
    <property type="project" value="UniProtKB-KW"/>
</dbReference>
<organism evidence="4 5">
    <name type="scientific">Sphaerochaeta pleomorpha (strain ATCC BAA-1885 / DSM 22778 / Grapes)</name>
    <dbReference type="NCBI Taxonomy" id="158190"/>
    <lineage>
        <taxon>Bacteria</taxon>
        <taxon>Pseudomonadati</taxon>
        <taxon>Spirochaetota</taxon>
        <taxon>Spirochaetia</taxon>
        <taxon>Spirochaetales</taxon>
        <taxon>Sphaerochaetaceae</taxon>
        <taxon>Sphaerochaeta</taxon>
    </lineage>
</organism>
<dbReference type="RefSeq" id="WP_014269307.1">
    <property type="nucleotide sequence ID" value="NC_016633.1"/>
</dbReference>
<dbReference type="Gene3D" id="3.40.50.300">
    <property type="entry name" value="P-loop containing nucleotide triphosphate hydrolases"/>
    <property type="match status" value="1"/>
</dbReference>
<keyword evidence="2" id="KW-0067">ATP-binding</keyword>
<dbReference type="OrthoDB" id="9813147at2"/>
<dbReference type="InterPro" id="IPR050764">
    <property type="entry name" value="CbbQ/NirQ/NorQ/GpvN"/>
</dbReference>
<dbReference type="eggNOG" id="COG0606">
    <property type="taxonomic scope" value="Bacteria"/>
</dbReference>
<dbReference type="PANTHER" id="PTHR42759:SF1">
    <property type="entry name" value="MAGNESIUM-CHELATASE SUBUNIT CHLD"/>
    <property type="match status" value="1"/>
</dbReference>
<feature type="domain" description="Magnesium chelatase ChlI-like catalytic" evidence="3">
    <location>
        <begin position="189"/>
        <end position="366"/>
    </location>
</feature>
<dbReference type="AlphaFoldDB" id="G8QXF7"/>
<evidence type="ECO:0000256" key="1">
    <source>
        <dbReference type="ARBA" id="ARBA00022741"/>
    </source>
</evidence>
<dbReference type="InterPro" id="IPR000523">
    <property type="entry name" value="Mg_chelatse_chII-like_cat_dom"/>
</dbReference>
<keyword evidence="1" id="KW-0547">Nucleotide-binding</keyword>
<dbReference type="KEGG" id="sgp:SpiGrapes_0614"/>
<dbReference type="InterPro" id="IPR027417">
    <property type="entry name" value="P-loop_NTPase"/>
</dbReference>
<evidence type="ECO:0000256" key="2">
    <source>
        <dbReference type="ARBA" id="ARBA00022840"/>
    </source>
</evidence>
<accession>G8QXF7</accession>
<keyword evidence="5" id="KW-1185">Reference proteome</keyword>
<reference evidence="4 5" key="1">
    <citation type="submission" date="2011-11" db="EMBL/GenBank/DDBJ databases">
        <title>Complete sequence of Spirochaeta sp. grapes.</title>
        <authorList>
            <consortium name="US DOE Joint Genome Institute"/>
            <person name="Lucas S."/>
            <person name="Han J."/>
            <person name="Lapidus A."/>
            <person name="Cheng J.-F."/>
            <person name="Goodwin L."/>
            <person name="Pitluck S."/>
            <person name="Peters L."/>
            <person name="Ovchinnikova G."/>
            <person name="Munk A.C."/>
            <person name="Detter J.C."/>
            <person name="Han C."/>
            <person name="Tapia R."/>
            <person name="Land M."/>
            <person name="Hauser L."/>
            <person name="Kyrpides N."/>
            <person name="Ivanova N."/>
            <person name="Pagani I."/>
            <person name="Ritalahtilisa K."/>
            <person name="Loeffler F."/>
            <person name="Woyke T."/>
        </authorList>
    </citation>
    <scope>NUCLEOTIDE SEQUENCE [LARGE SCALE GENOMIC DNA]</scope>
    <source>
        <strain evidence="5">ATCC BAA-1885 / DSM 22778 / Grapes</strain>
    </source>
</reference>
<dbReference type="HOGENOM" id="CLU_026145_1_1_12"/>
<proteinExistence type="predicted"/>
<dbReference type="PANTHER" id="PTHR42759">
    <property type="entry name" value="MOXR FAMILY PROTEIN"/>
    <property type="match status" value="1"/>
</dbReference>
<dbReference type="STRING" id="158190.SpiGrapes_0614"/>
<protein>
    <submittedName>
        <fullName evidence="4">Putative ATPase with chaperone activity</fullName>
    </submittedName>
</protein>
<dbReference type="Proteomes" id="UP000005632">
    <property type="component" value="Chromosome"/>
</dbReference>
<gene>
    <name evidence="4" type="ordered locus">SpiGrapes_0614</name>
</gene>
<evidence type="ECO:0000313" key="4">
    <source>
        <dbReference type="EMBL" id="AEV28458.1"/>
    </source>
</evidence>
<dbReference type="PRINTS" id="PR01657">
    <property type="entry name" value="MCMFAMILY"/>
</dbReference>
<dbReference type="Pfam" id="PF01078">
    <property type="entry name" value="Mg_chelatase"/>
    <property type="match status" value="1"/>
</dbReference>
<sequence length="463" mass="51474">MNIFGYYQNGFQGEAIRILVSPCHTSFDILGQGSLQTRQFKEKLGILLKQMDQGKPSGIIQLEKKVPPQEIELAIILSLLLQRNHLLSNYETDLLVMGKVNLDGTLTGEGSLLDAPGVAKTKGCSLLIAAGARHSNIPSLAIEAPTTLAEAFALACRFLLRHQGMGPTLPQENRSLMRSPYEVDPFWGIVGMEATRKAMVLSAAGHLNILLFGPPGGGKSMMLHRLPYLVPPLCESELRETERIARTAIRKIPSIEITPDMGEKDLIQGEPPLVSLAHNGILTLDEIAYQKPNTLVSLRTLIDRRQCKGFPCNFLVAAAMNACPCGNLGLSDGICRCNERQIAAFWNKVGSPLLDRFDLIVPVKNENLMVSNLTSKTEGLQHTIAEVRKQHLGRDEEDYRKLLPLLNRCRHSENLSLRSAISVCRTAYLIANLRGKDIVMKEDMYESLLYKTYSLDNPYWYPR</sequence>